<evidence type="ECO:0008006" key="3">
    <source>
        <dbReference type="Google" id="ProtNLM"/>
    </source>
</evidence>
<dbReference type="RefSeq" id="WP_051584566.1">
    <property type="nucleotide sequence ID" value="NZ_CAJHAQ010000001.1"/>
</dbReference>
<evidence type="ECO:0000313" key="1">
    <source>
        <dbReference type="EMBL" id="SUD90599.1"/>
    </source>
</evidence>
<gene>
    <name evidence="1" type="ORF">NCTC10526_00933</name>
</gene>
<dbReference type="AlphaFoldDB" id="A0A379LJ18"/>
<dbReference type="SUPFAM" id="SSF160631">
    <property type="entry name" value="SMI1/KNR4-like"/>
    <property type="match status" value="1"/>
</dbReference>
<dbReference type="InterPro" id="IPR037883">
    <property type="entry name" value="Knr4/Smi1-like_sf"/>
</dbReference>
<evidence type="ECO:0000313" key="2">
    <source>
        <dbReference type="Proteomes" id="UP000254123"/>
    </source>
</evidence>
<dbReference type="EMBL" id="UGVC01000001">
    <property type="protein sequence ID" value="SUD90599.1"/>
    <property type="molecule type" value="Genomic_DNA"/>
</dbReference>
<accession>A0A379LJ18</accession>
<name>A0A379LJ18_9GAMM</name>
<dbReference type="STRING" id="1123034.GCA_000685805_02505"/>
<reference evidence="1 2" key="1">
    <citation type="submission" date="2018-06" db="EMBL/GenBank/DDBJ databases">
        <authorList>
            <consortium name="Pathogen Informatics"/>
            <person name="Doyle S."/>
        </authorList>
    </citation>
    <scope>NUCLEOTIDE SEQUENCE [LARGE SCALE GENOMIC DNA]</scope>
    <source>
        <strain evidence="1 2">NCTC10526</strain>
    </source>
</reference>
<proteinExistence type="predicted"/>
<protein>
    <recommendedName>
        <fullName evidence="3">SMI1 / KNR4 family</fullName>
    </recommendedName>
</protein>
<organism evidence="1 2">
    <name type="scientific">Psychrobacter phenylpyruvicus</name>
    <dbReference type="NCBI Taxonomy" id="29432"/>
    <lineage>
        <taxon>Bacteria</taxon>
        <taxon>Pseudomonadati</taxon>
        <taxon>Pseudomonadota</taxon>
        <taxon>Gammaproteobacteria</taxon>
        <taxon>Moraxellales</taxon>
        <taxon>Moraxellaceae</taxon>
        <taxon>Psychrobacter</taxon>
    </lineage>
</organism>
<keyword evidence="2" id="KW-1185">Reference proteome</keyword>
<sequence length="147" mass="17237">MSSFNKIELILQKQSYPVIEKKIERKAETEDILLKYGVKKESGFFKLYTKYFLRHLDCHCGADEIVDPLPPQGFSVNFAHEVWQVPKNYILFSTGEGEGGYLYNTEDDSVWDFNLGEQQQLIDGTLPHWNSFYEFMEWYLDTSEGEN</sequence>
<dbReference type="Proteomes" id="UP000254123">
    <property type="component" value="Unassembled WGS sequence"/>
</dbReference>